<dbReference type="InterPro" id="IPR009071">
    <property type="entry name" value="HMG_box_dom"/>
</dbReference>
<protein>
    <recommendedName>
        <fullName evidence="3">HMG box domain-containing protein</fullName>
    </recommendedName>
</protein>
<dbReference type="EMBL" id="MU005576">
    <property type="protein sequence ID" value="KAF2686516.1"/>
    <property type="molecule type" value="Genomic_DNA"/>
</dbReference>
<keyword evidence="5" id="KW-1185">Reference proteome</keyword>
<feature type="DNA-binding region" description="HMG box" evidence="1">
    <location>
        <begin position="226"/>
        <end position="292"/>
    </location>
</feature>
<gene>
    <name evidence="4" type="ORF">K458DRAFT_402133</name>
</gene>
<evidence type="ECO:0000256" key="1">
    <source>
        <dbReference type="PROSITE-ProRule" id="PRU00267"/>
    </source>
</evidence>
<dbReference type="GO" id="GO:0003677">
    <property type="term" value="F:DNA binding"/>
    <property type="evidence" value="ECO:0007669"/>
    <property type="project" value="UniProtKB-UniRule"/>
</dbReference>
<dbReference type="SUPFAM" id="SSF47095">
    <property type="entry name" value="HMG-box"/>
    <property type="match status" value="1"/>
</dbReference>
<keyword evidence="1" id="KW-0539">Nucleus</keyword>
<dbReference type="InterPro" id="IPR036910">
    <property type="entry name" value="HMG_box_dom_sf"/>
</dbReference>
<keyword evidence="1" id="KW-0238">DNA-binding</keyword>
<dbReference type="Proteomes" id="UP000799291">
    <property type="component" value="Unassembled WGS sequence"/>
</dbReference>
<feature type="domain" description="HMG box" evidence="3">
    <location>
        <begin position="226"/>
        <end position="292"/>
    </location>
</feature>
<dbReference type="Gene3D" id="1.10.30.10">
    <property type="entry name" value="High mobility group box domain"/>
    <property type="match status" value="1"/>
</dbReference>
<evidence type="ECO:0000256" key="2">
    <source>
        <dbReference type="SAM" id="MobiDB-lite"/>
    </source>
</evidence>
<dbReference type="GO" id="GO:0005634">
    <property type="term" value="C:nucleus"/>
    <property type="evidence" value="ECO:0007669"/>
    <property type="project" value="UniProtKB-UniRule"/>
</dbReference>
<dbReference type="Pfam" id="PF00505">
    <property type="entry name" value="HMG_box"/>
    <property type="match status" value="1"/>
</dbReference>
<dbReference type="OrthoDB" id="1919336at2759"/>
<evidence type="ECO:0000313" key="4">
    <source>
        <dbReference type="EMBL" id="KAF2686516.1"/>
    </source>
</evidence>
<organism evidence="4 5">
    <name type="scientific">Lentithecium fluviatile CBS 122367</name>
    <dbReference type="NCBI Taxonomy" id="1168545"/>
    <lineage>
        <taxon>Eukaryota</taxon>
        <taxon>Fungi</taxon>
        <taxon>Dikarya</taxon>
        <taxon>Ascomycota</taxon>
        <taxon>Pezizomycotina</taxon>
        <taxon>Dothideomycetes</taxon>
        <taxon>Pleosporomycetidae</taxon>
        <taxon>Pleosporales</taxon>
        <taxon>Massarineae</taxon>
        <taxon>Lentitheciaceae</taxon>
        <taxon>Lentithecium</taxon>
    </lineage>
</organism>
<dbReference type="SMART" id="SM00398">
    <property type="entry name" value="HMG"/>
    <property type="match status" value="1"/>
</dbReference>
<dbReference type="PROSITE" id="PS50118">
    <property type="entry name" value="HMG_BOX_2"/>
    <property type="match status" value="1"/>
</dbReference>
<name>A0A6G1J7N2_9PLEO</name>
<feature type="region of interest" description="Disordered" evidence="2">
    <location>
        <begin position="65"/>
        <end position="137"/>
    </location>
</feature>
<evidence type="ECO:0000313" key="5">
    <source>
        <dbReference type="Proteomes" id="UP000799291"/>
    </source>
</evidence>
<accession>A0A6G1J7N2</accession>
<reference evidence="4" key="1">
    <citation type="journal article" date="2020" name="Stud. Mycol.">
        <title>101 Dothideomycetes genomes: a test case for predicting lifestyles and emergence of pathogens.</title>
        <authorList>
            <person name="Haridas S."/>
            <person name="Albert R."/>
            <person name="Binder M."/>
            <person name="Bloem J."/>
            <person name="Labutti K."/>
            <person name="Salamov A."/>
            <person name="Andreopoulos B."/>
            <person name="Baker S."/>
            <person name="Barry K."/>
            <person name="Bills G."/>
            <person name="Bluhm B."/>
            <person name="Cannon C."/>
            <person name="Castanera R."/>
            <person name="Culley D."/>
            <person name="Daum C."/>
            <person name="Ezra D."/>
            <person name="Gonzalez J."/>
            <person name="Henrissat B."/>
            <person name="Kuo A."/>
            <person name="Liang C."/>
            <person name="Lipzen A."/>
            <person name="Lutzoni F."/>
            <person name="Magnuson J."/>
            <person name="Mondo S."/>
            <person name="Nolan M."/>
            <person name="Ohm R."/>
            <person name="Pangilinan J."/>
            <person name="Park H.-J."/>
            <person name="Ramirez L."/>
            <person name="Alfaro M."/>
            <person name="Sun H."/>
            <person name="Tritt A."/>
            <person name="Yoshinaga Y."/>
            <person name="Zwiers L.-H."/>
            <person name="Turgeon B."/>
            <person name="Goodwin S."/>
            <person name="Spatafora J."/>
            <person name="Crous P."/>
            <person name="Grigoriev I."/>
        </authorList>
    </citation>
    <scope>NUCLEOTIDE SEQUENCE</scope>
    <source>
        <strain evidence="4">CBS 122367</strain>
    </source>
</reference>
<dbReference type="AlphaFoldDB" id="A0A6G1J7N2"/>
<sequence>MLARGVLCRLAADVPKTSTHDLPRLSHLLQTTLRSRNALSIPAARALSRAYKAALSEYRRTYATTARATKPTTRVKKDVRKAAAKKPVKRTAIKKLEKKPVKKTAAKKAKPRKKKAAAKPKPKPKKKKVVSPEAKNKATIKELKETALKAPVAVPASSAWNHYNHLANEKTAVKEAELRAWIHGHTPEQIRLANIARLNLKRRIATGEKFQIASKDLRRLQDDRQVKRPVTGYLRFSVERRSSGDFKNITNAESFKLIANEWKVLSASEKKKYDDEFEAAKAGYTREKQSTYGHA</sequence>
<feature type="compositionally biased region" description="Basic residues" evidence="2">
    <location>
        <begin position="73"/>
        <end position="93"/>
    </location>
</feature>
<feature type="compositionally biased region" description="Basic residues" evidence="2">
    <location>
        <begin position="100"/>
        <end position="129"/>
    </location>
</feature>
<proteinExistence type="predicted"/>
<evidence type="ECO:0000259" key="3">
    <source>
        <dbReference type="PROSITE" id="PS50118"/>
    </source>
</evidence>